<evidence type="ECO:0000313" key="2">
    <source>
        <dbReference type="WBParaSite" id="BTMF_0000645001-mRNA-1"/>
    </source>
</evidence>
<accession>A0A0R3QJ53</accession>
<evidence type="ECO:0000256" key="1">
    <source>
        <dbReference type="SAM" id="MobiDB-lite"/>
    </source>
</evidence>
<name>A0A0R3QJ53_9BILA</name>
<proteinExistence type="predicted"/>
<protein>
    <submittedName>
        <fullName evidence="2">Serine/threonine-protein kinase greatwall</fullName>
    </submittedName>
</protein>
<dbReference type="WBParaSite" id="BTMF_0000645001-mRNA-1">
    <property type="protein sequence ID" value="BTMF_0000645001-mRNA-1"/>
    <property type="gene ID" value="BTMF_0000645001"/>
</dbReference>
<sequence length="95" mass="10378">LSENMEIPSTASTIGPSHVTESCLLNYDQKSPVKTVVPTVNECCNSLNFLMTSDRQSIKNESLSPTSVRTDMELSRKEPSRVGSLKKLAVLGNHV</sequence>
<dbReference type="AlphaFoldDB" id="A0A0R3QJ53"/>
<feature type="compositionally biased region" description="Polar residues" evidence="1">
    <location>
        <begin position="58"/>
        <end position="69"/>
    </location>
</feature>
<reference evidence="2" key="1">
    <citation type="submission" date="2017-02" db="UniProtKB">
        <authorList>
            <consortium name="WormBaseParasite"/>
        </authorList>
    </citation>
    <scope>IDENTIFICATION</scope>
</reference>
<organism evidence="2">
    <name type="scientific">Brugia timori</name>
    <dbReference type="NCBI Taxonomy" id="42155"/>
    <lineage>
        <taxon>Eukaryota</taxon>
        <taxon>Metazoa</taxon>
        <taxon>Ecdysozoa</taxon>
        <taxon>Nematoda</taxon>
        <taxon>Chromadorea</taxon>
        <taxon>Rhabditida</taxon>
        <taxon>Spirurina</taxon>
        <taxon>Spiruromorpha</taxon>
        <taxon>Filarioidea</taxon>
        <taxon>Onchocercidae</taxon>
        <taxon>Brugia</taxon>
    </lineage>
</organism>
<feature type="compositionally biased region" description="Basic and acidic residues" evidence="1">
    <location>
        <begin position="70"/>
        <end position="79"/>
    </location>
</feature>
<feature type="region of interest" description="Disordered" evidence="1">
    <location>
        <begin position="58"/>
        <end position="79"/>
    </location>
</feature>